<evidence type="ECO:0000256" key="1">
    <source>
        <dbReference type="ARBA" id="ARBA00011073"/>
    </source>
</evidence>
<dbReference type="EMBL" id="CM017876">
    <property type="protein sequence ID" value="KAG1341948.1"/>
    <property type="molecule type" value="Genomic_DNA"/>
</dbReference>
<evidence type="ECO:0000313" key="6">
    <source>
        <dbReference type="Proteomes" id="UP000797356"/>
    </source>
</evidence>
<gene>
    <name evidence="4" type="ORF">COCNU_05G001770</name>
    <name evidence="5" type="ORF">COCNU_06G003950</name>
</gene>
<keyword evidence="2" id="KW-0732">Signal</keyword>
<reference evidence="5" key="1">
    <citation type="journal article" date="2017" name="Gigascience">
        <title>The genome draft of coconut (Cocos nucifera).</title>
        <authorList>
            <person name="Xiao Y."/>
            <person name="Xu P."/>
            <person name="Fan H."/>
            <person name="Baudouin L."/>
            <person name="Xia W."/>
            <person name="Bocs S."/>
            <person name="Xu J."/>
            <person name="Li Q."/>
            <person name="Guo A."/>
            <person name="Zhou L."/>
            <person name="Li J."/>
            <person name="Wu Y."/>
            <person name="Ma Z."/>
            <person name="Armero A."/>
            <person name="Issali A.E."/>
            <person name="Liu N."/>
            <person name="Peng M."/>
            <person name="Yang Y."/>
        </authorList>
    </citation>
    <scope>NUCLEOTIDE SEQUENCE</scope>
    <source>
        <tissue evidence="5">Spear leaf of Hainan Tall coconut</tissue>
    </source>
</reference>
<organism evidence="5 6">
    <name type="scientific">Cocos nucifera</name>
    <name type="common">Coconut palm</name>
    <dbReference type="NCBI Taxonomy" id="13894"/>
    <lineage>
        <taxon>Eukaryota</taxon>
        <taxon>Viridiplantae</taxon>
        <taxon>Streptophyta</taxon>
        <taxon>Embryophyta</taxon>
        <taxon>Tracheophyta</taxon>
        <taxon>Spermatophyta</taxon>
        <taxon>Magnoliopsida</taxon>
        <taxon>Liliopsida</taxon>
        <taxon>Arecaceae</taxon>
        <taxon>Arecoideae</taxon>
        <taxon>Cocoseae</taxon>
        <taxon>Attaleinae</taxon>
        <taxon>Cocos</taxon>
    </lineage>
</organism>
<dbReference type="Pfam" id="PF17766">
    <property type="entry name" value="fn3_6"/>
    <property type="match status" value="1"/>
</dbReference>
<sequence>MDPTFPCPESPPSTFNLNYPSVSVSNLNGSFTIRRTVTNVGQWGAQYHVSIVEPSGVSANISPKILKFKEVGEEKSFRIKLEVDGSKGARSGEYVAGSYTWSDGTHDVRSPIVVSVA</sequence>
<feature type="domain" description="Subtilisin-like protease fibronectin type-III" evidence="3">
    <location>
        <begin position="16"/>
        <end position="114"/>
    </location>
</feature>
<evidence type="ECO:0000313" key="5">
    <source>
        <dbReference type="EMBL" id="KAG1346566.1"/>
    </source>
</evidence>
<evidence type="ECO:0000259" key="3">
    <source>
        <dbReference type="Pfam" id="PF17766"/>
    </source>
</evidence>
<keyword evidence="5" id="KW-0645">Protease</keyword>
<dbReference type="GO" id="GO:0008233">
    <property type="term" value="F:peptidase activity"/>
    <property type="evidence" value="ECO:0007669"/>
    <property type="project" value="UniProtKB-KW"/>
</dbReference>
<dbReference type="AlphaFoldDB" id="A0A8K0N2H2"/>
<dbReference type="Proteomes" id="UP000797356">
    <property type="component" value="Chromosome 6"/>
</dbReference>
<comment type="caution">
    <text evidence="5">The sequence shown here is derived from an EMBL/GenBank/DDBJ whole genome shotgun (WGS) entry which is preliminary data.</text>
</comment>
<reference evidence="5" key="2">
    <citation type="submission" date="2019-07" db="EMBL/GenBank/DDBJ databases">
        <authorList>
            <person name="Yang Y."/>
            <person name="Bocs S."/>
            <person name="Baudouin L."/>
        </authorList>
    </citation>
    <scope>NUCLEOTIDE SEQUENCE</scope>
    <source>
        <tissue evidence="5">Spear leaf of Hainan Tall coconut</tissue>
    </source>
</reference>
<dbReference type="GO" id="GO:0006508">
    <property type="term" value="P:proteolysis"/>
    <property type="evidence" value="ECO:0007669"/>
    <property type="project" value="UniProtKB-KW"/>
</dbReference>
<keyword evidence="5" id="KW-0378">Hydrolase</keyword>
<comment type="similarity">
    <text evidence="1">Belongs to the peptidase S8 family.</text>
</comment>
<dbReference type="EMBL" id="CM017877">
    <property type="protein sequence ID" value="KAG1346566.1"/>
    <property type="molecule type" value="Genomic_DNA"/>
</dbReference>
<evidence type="ECO:0000256" key="2">
    <source>
        <dbReference type="ARBA" id="ARBA00022729"/>
    </source>
</evidence>
<evidence type="ECO:0000313" key="4">
    <source>
        <dbReference type="EMBL" id="KAG1341948.1"/>
    </source>
</evidence>
<protein>
    <submittedName>
        <fullName evidence="5">Putative Subtilisin-like protease SBT5.6</fullName>
    </submittedName>
</protein>
<dbReference type="InterPro" id="IPR045051">
    <property type="entry name" value="SBT"/>
</dbReference>
<dbReference type="Gene3D" id="2.60.40.2310">
    <property type="match status" value="1"/>
</dbReference>
<dbReference type="PANTHER" id="PTHR10795">
    <property type="entry name" value="PROPROTEIN CONVERTASE SUBTILISIN/KEXIN"/>
    <property type="match status" value="1"/>
</dbReference>
<name>A0A8K0N2H2_COCNU</name>
<proteinExistence type="inferred from homology"/>
<dbReference type="Proteomes" id="UP000797356">
    <property type="component" value="Chromosome 5"/>
</dbReference>
<dbReference type="OrthoDB" id="778844at2759"/>
<accession>A0A8K0N2H2</accession>
<dbReference type="InterPro" id="IPR041469">
    <property type="entry name" value="Subtilisin-like_FN3"/>
</dbReference>
<keyword evidence="6" id="KW-1185">Reference proteome</keyword>